<protein>
    <recommendedName>
        <fullName evidence="1">Peptidase S30 domain-containing protein</fullName>
    </recommendedName>
</protein>
<organism evidence="2 3">
    <name type="scientific">Sphagnum jensenii</name>
    <dbReference type="NCBI Taxonomy" id="128206"/>
    <lineage>
        <taxon>Eukaryota</taxon>
        <taxon>Viridiplantae</taxon>
        <taxon>Streptophyta</taxon>
        <taxon>Embryophyta</taxon>
        <taxon>Bryophyta</taxon>
        <taxon>Sphagnophytina</taxon>
        <taxon>Sphagnopsida</taxon>
        <taxon>Sphagnales</taxon>
        <taxon>Sphagnaceae</taxon>
        <taxon>Sphagnum</taxon>
    </lineage>
</organism>
<evidence type="ECO:0000313" key="3">
    <source>
        <dbReference type="Proteomes" id="UP001497444"/>
    </source>
</evidence>
<dbReference type="Pfam" id="PF01577">
    <property type="entry name" value="Peptidase_S30"/>
    <property type="match status" value="1"/>
</dbReference>
<keyword evidence="3" id="KW-1185">Reference proteome</keyword>
<proteinExistence type="predicted"/>
<dbReference type="Proteomes" id="UP001497444">
    <property type="component" value="Chromosome 6"/>
</dbReference>
<gene>
    <name evidence="2" type="ORF">CSSPJE1EN1_LOCUS20711</name>
</gene>
<dbReference type="PANTHER" id="PTHR37067:SF3">
    <property type="entry name" value="PX DOMAIN-CONTAINING PROTEIN"/>
    <property type="match status" value="1"/>
</dbReference>
<name>A0ABP0XBQ1_9BRYO</name>
<evidence type="ECO:0000313" key="2">
    <source>
        <dbReference type="EMBL" id="CAK9275233.1"/>
    </source>
</evidence>
<dbReference type="InterPro" id="IPR002540">
    <property type="entry name" value="Pept_S30_P1_potyvir"/>
</dbReference>
<feature type="domain" description="Peptidase S30" evidence="1">
    <location>
        <begin position="21"/>
        <end position="80"/>
    </location>
</feature>
<sequence length="87" mass="10205">MPQKKKSSPWQPAYKQKLGLRVTNRDVKTSAVIEAVCSFCKCFGRQVDMVNRKRTVRVANQTYGPDFRADVMTKHMESQHHEKWSEY</sequence>
<dbReference type="EMBL" id="OZ020101">
    <property type="protein sequence ID" value="CAK9275233.1"/>
    <property type="molecule type" value="Genomic_DNA"/>
</dbReference>
<accession>A0ABP0XBQ1</accession>
<evidence type="ECO:0000259" key="1">
    <source>
        <dbReference type="Pfam" id="PF01577"/>
    </source>
</evidence>
<dbReference type="PANTHER" id="PTHR37067">
    <property type="entry name" value="PX DOMAIN-CONTAINING PROTEIN"/>
    <property type="match status" value="1"/>
</dbReference>
<reference evidence="2" key="1">
    <citation type="submission" date="2024-02" db="EMBL/GenBank/DDBJ databases">
        <authorList>
            <consortium name="ELIXIR-Norway"/>
            <consortium name="Elixir Norway"/>
        </authorList>
    </citation>
    <scope>NUCLEOTIDE SEQUENCE</scope>
</reference>